<accession>A0AAN7SJZ0</accession>
<dbReference type="PANTHER" id="PTHR34415:SF1">
    <property type="entry name" value="INTEGRASE CATALYTIC DOMAIN-CONTAINING PROTEIN"/>
    <property type="match status" value="1"/>
</dbReference>
<keyword evidence="2" id="KW-1185">Reference proteome</keyword>
<organism evidence="1 2">
    <name type="scientific">Aquatica leii</name>
    <dbReference type="NCBI Taxonomy" id="1421715"/>
    <lineage>
        <taxon>Eukaryota</taxon>
        <taxon>Metazoa</taxon>
        <taxon>Ecdysozoa</taxon>
        <taxon>Arthropoda</taxon>
        <taxon>Hexapoda</taxon>
        <taxon>Insecta</taxon>
        <taxon>Pterygota</taxon>
        <taxon>Neoptera</taxon>
        <taxon>Endopterygota</taxon>
        <taxon>Coleoptera</taxon>
        <taxon>Polyphaga</taxon>
        <taxon>Elateriformia</taxon>
        <taxon>Elateroidea</taxon>
        <taxon>Lampyridae</taxon>
        <taxon>Luciolinae</taxon>
        <taxon>Aquatica</taxon>
    </lineage>
</organism>
<reference evidence="2" key="1">
    <citation type="submission" date="2023-01" db="EMBL/GenBank/DDBJ databases">
        <title>Key to firefly adult light organ development and bioluminescence: homeobox transcription factors regulate luciferase expression and transportation to peroxisome.</title>
        <authorList>
            <person name="Fu X."/>
        </authorList>
    </citation>
    <scope>NUCLEOTIDE SEQUENCE [LARGE SCALE GENOMIC DNA]</scope>
</reference>
<protein>
    <submittedName>
        <fullName evidence="1">Uncharacterized protein</fullName>
    </submittedName>
</protein>
<evidence type="ECO:0000313" key="2">
    <source>
        <dbReference type="Proteomes" id="UP001353858"/>
    </source>
</evidence>
<proteinExistence type="predicted"/>
<comment type="caution">
    <text evidence="1">The sequence shown here is derived from an EMBL/GenBank/DDBJ whole genome shotgun (WGS) entry which is preliminary data.</text>
</comment>
<dbReference type="AlphaFoldDB" id="A0AAN7SJZ0"/>
<name>A0AAN7SJZ0_9COLE</name>
<dbReference type="PANTHER" id="PTHR34415">
    <property type="entry name" value="INTEGRASE CATALYTIC DOMAIN-CONTAINING PROTEIN"/>
    <property type="match status" value="1"/>
</dbReference>
<dbReference type="Proteomes" id="UP001353858">
    <property type="component" value="Unassembled WGS sequence"/>
</dbReference>
<gene>
    <name evidence="1" type="ORF">RN001_015592</name>
</gene>
<evidence type="ECO:0000313" key="1">
    <source>
        <dbReference type="EMBL" id="KAK4871468.1"/>
    </source>
</evidence>
<dbReference type="EMBL" id="JARPUR010000008">
    <property type="protein sequence ID" value="KAK4871468.1"/>
    <property type="molecule type" value="Genomic_DNA"/>
</dbReference>
<sequence length="115" mass="13753">MYHEGQARPPDEVCTFLYDYILNNVPPEVKELHIFSDGCPGQNRNNAVVTFLLSLQAVKKRFRKIYHYFPVRGHSFLPCDRDFGTLKRFIKKYDRVYVPEEHEVIVVKSRTHRYY</sequence>